<protein>
    <submittedName>
        <fullName evidence="1">Uncharacterized protein</fullName>
    </submittedName>
</protein>
<evidence type="ECO:0000313" key="1">
    <source>
        <dbReference type="EMBL" id="CAE2192990.1"/>
    </source>
</evidence>
<reference evidence="1" key="1">
    <citation type="submission" date="2021-01" db="EMBL/GenBank/DDBJ databases">
        <authorList>
            <person name="Corre E."/>
            <person name="Pelletier E."/>
            <person name="Niang G."/>
            <person name="Scheremetjew M."/>
            <person name="Finn R."/>
            <person name="Kale V."/>
            <person name="Holt S."/>
            <person name="Cochrane G."/>
            <person name="Meng A."/>
            <person name="Brown T."/>
            <person name="Cohen L."/>
        </authorList>
    </citation>
    <scope>NUCLEOTIDE SEQUENCE</scope>
    <source>
        <strain evidence="1">CCMP 2712</strain>
    </source>
</reference>
<accession>A0A7S4HAS6</accession>
<organism evidence="1">
    <name type="scientific">Guillardia theta</name>
    <name type="common">Cryptophyte</name>
    <name type="synonym">Cryptomonas phi</name>
    <dbReference type="NCBI Taxonomy" id="55529"/>
    <lineage>
        <taxon>Eukaryota</taxon>
        <taxon>Cryptophyceae</taxon>
        <taxon>Pyrenomonadales</taxon>
        <taxon>Geminigeraceae</taxon>
        <taxon>Guillardia</taxon>
    </lineage>
</organism>
<dbReference type="AlphaFoldDB" id="A0A7S4HAS6"/>
<dbReference type="EMBL" id="HBKN01002698">
    <property type="protein sequence ID" value="CAE2192990.1"/>
    <property type="molecule type" value="Transcribed_RNA"/>
</dbReference>
<gene>
    <name evidence="1" type="ORF">GTHE00462_LOCUS2301</name>
</gene>
<proteinExistence type="predicted"/>
<name>A0A7S4HAS6_GUITH</name>
<sequence length="180" mass="20324">MIFFFNYVIDVVDFIMEQLFCHENKDCSRHYNEAAGKTRSLADDECLEKCKTAFHSRISVGSSAGQHDRNVMLVKTGKRSSFSSSDSNEMDDLFLVESKHCEVLDNYHPGLNMKEVKGVGLKPSLKIKNPPVLANATKAKLEHSNGREPAVHVHGGHANLNKKREHAAFMRDIIFSTIYR</sequence>